<reference evidence="13" key="1">
    <citation type="journal article" date="2018" name="Nat. Microbiol.">
        <title>Leveraging single-cell genomics to expand the fungal tree of life.</title>
        <authorList>
            <person name="Ahrendt S.R."/>
            <person name="Quandt C.A."/>
            <person name="Ciobanu D."/>
            <person name="Clum A."/>
            <person name="Salamov A."/>
            <person name="Andreopoulos B."/>
            <person name="Cheng J.F."/>
            <person name="Woyke T."/>
            <person name="Pelin A."/>
            <person name="Henrissat B."/>
            <person name="Reynolds N.K."/>
            <person name="Benny G.L."/>
            <person name="Smith M.E."/>
            <person name="James T.Y."/>
            <person name="Grigoriev I.V."/>
        </authorList>
    </citation>
    <scope>NUCLEOTIDE SEQUENCE [LARGE SCALE GENOMIC DNA]</scope>
    <source>
        <strain evidence="13">RSA 468</strain>
    </source>
</reference>
<dbReference type="CDD" id="cd23784">
    <property type="entry name" value="RWD_Spc25"/>
    <property type="match status" value="1"/>
</dbReference>
<evidence type="ECO:0000256" key="7">
    <source>
        <dbReference type="ARBA" id="ARBA00023306"/>
    </source>
</evidence>
<dbReference type="PANTHER" id="PTHR14281">
    <property type="entry name" value="KINETOCHORE PROTEIN SPC25-RELATED"/>
    <property type="match status" value="1"/>
</dbReference>
<evidence type="ECO:0000313" key="12">
    <source>
        <dbReference type="EMBL" id="RKP37023.1"/>
    </source>
</evidence>
<keyword evidence="5 9" id="KW-0995">Kinetochore</keyword>
<keyword evidence="13" id="KW-1185">Reference proteome</keyword>
<keyword evidence="4 9" id="KW-0498">Mitosis</keyword>
<comment type="subcellular location">
    <subcellularLocation>
        <location evidence="9">Nucleus</location>
    </subcellularLocation>
    <subcellularLocation>
        <location evidence="9">Chromosome</location>
        <location evidence="9">Centromere</location>
        <location evidence="9">Kinetochore</location>
    </subcellularLocation>
</comment>
<dbReference type="STRING" id="215637.A0A4P9ZU06"/>
<evidence type="ECO:0000256" key="5">
    <source>
        <dbReference type="ARBA" id="ARBA00022838"/>
    </source>
</evidence>
<name>A0A4P9ZU06_9FUNG</name>
<dbReference type="FunFam" id="3.30.457.50:FF:000001">
    <property type="entry name" value="Probable kinetochore protein spc25"/>
    <property type="match status" value="1"/>
</dbReference>
<comment type="subunit">
    <text evidence="9">Component of the NDC80 complex.</text>
</comment>
<gene>
    <name evidence="12" type="ORF">BJ085DRAFT_27457</name>
</gene>
<dbReference type="GO" id="GO:0031262">
    <property type="term" value="C:Ndc80 complex"/>
    <property type="evidence" value="ECO:0007669"/>
    <property type="project" value="InterPro"/>
</dbReference>
<evidence type="ECO:0000256" key="4">
    <source>
        <dbReference type="ARBA" id="ARBA00022776"/>
    </source>
</evidence>
<keyword evidence="3 9" id="KW-0132">Cell division</keyword>
<evidence type="ECO:0000256" key="10">
    <source>
        <dbReference type="SAM" id="Coils"/>
    </source>
</evidence>
<sequence length="249" mass="29105">MSDGGYPDAVVAAAPAVEINEPTFPYEDVKDSIASFTKQFDAYIARKRGDISDKRVYWQRTRAENKESYKNLQTKIETFSNKHEEMVKNTKRENQEVDAVRSALSQLNIRREEMDRNRALLGAQMESLERRVKNKKEAIAMKEKELLVQQGRNEPELSFFQEKLALTINSTKPDFLEFIYTHIKEKDWAQPFRFTIDLTSKEYKVPHCEPMIPNMNDLLHRLNKSRDFFTFLKLVRRSFVNLAKASGTN</sequence>
<feature type="coiled-coil region" evidence="10">
    <location>
        <begin position="69"/>
        <end position="145"/>
    </location>
</feature>
<evidence type="ECO:0000256" key="6">
    <source>
        <dbReference type="ARBA" id="ARBA00023054"/>
    </source>
</evidence>
<evidence type="ECO:0000256" key="2">
    <source>
        <dbReference type="ARBA" id="ARBA00022454"/>
    </source>
</evidence>
<proteinExistence type="inferred from homology"/>
<dbReference type="Pfam" id="PF08234">
    <property type="entry name" value="Spindle_Spc25"/>
    <property type="match status" value="1"/>
</dbReference>
<comment type="similarity">
    <text evidence="1 9">Belongs to the SPC25 family.</text>
</comment>
<dbReference type="Gene3D" id="3.30.457.50">
    <property type="entry name" value="Chromosome segregation protein Spc25"/>
    <property type="match status" value="1"/>
</dbReference>
<dbReference type="GO" id="GO:0051301">
    <property type="term" value="P:cell division"/>
    <property type="evidence" value="ECO:0007669"/>
    <property type="project" value="UniProtKB-UniRule"/>
</dbReference>
<dbReference type="InterPro" id="IPR045143">
    <property type="entry name" value="Spc25"/>
</dbReference>
<keyword evidence="7 9" id="KW-0131">Cell cycle</keyword>
<dbReference type="OrthoDB" id="6353017at2759"/>
<protein>
    <recommendedName>
        <fullName evidence="9">Kinetochore protein SPC25</fullName>
    </recommendedName>
</protein>
<keyword evidence="9" id="KW-0539">Nucleus</keyword>
<dbReference type="AlphaFoldDB" id="A0A4P9ZU06"/>
<organism evidence="12 13">
    <name type="scientific">Dimargaris cristalligena</name>
    <dbReference type="NCBI Taxonomy" id="215637"/>
    <lineage>
        <taxon>Eukaryota</taxon>
        <taxon>Fungi</taxon>
        <taxon>Fungi incertae sedis</taxon>
        <taxon>Zoopagomycota</taxon>
        <taxon>Kickxellomycotina</taxon>
        <taxon>Dimargaritomycetes</taxon>
        <taxon>Dimargaritales</taxon>
        <taxon>Dimargaritaceae</taxon>
        <taxon>Dimargaris</taxon>
    </lineage>
</organism>
<keyword evidence="8 9" id="KW-0137">Centromere</keyword>
<dbReference type="Proteomes" id="UP000268162">
    <property type="component" value="Unassembled WGS sequence"/>
</dbReference>
<accession>A0A4P9ZU06</accession>
<dbReference type="GO" id="GO:0005634">
    <property type="term" value="C:nucleus"/>
    <property type="evidence" value="ECO:0007669"/>
    <property type="project" value="UniProtKB-SubCell"/>
</dbReference>
<evidence type="ECO:0000256" key="3">
    <source>
        <dbReference type="ARBA" id="ARBA00022618"/>
    </source>
</evidence>
<evidence type="ECO:0000256" key="8">
    <source>
        <dbReference type="ARBA" id="ARBA00023328"/>
    </source>
</evidence>
<dbReference type="EMBL" id="ML002556">
    <property type="protein sequence ID" value="RKP37023.1"/>
    <property type="molecule type" value="Genomic_DNA"/>
</dbReference>
<evidence type="ECO:0000256" key="9">
    <source>
        <dbReference type="RuleBase" id="RU367150"/>
    </source>
</evidence>
<dbReference type="GO" id="GO:0007059">
    <property type="term" value="P:chromosome segregation"/>
    <property type="evidence" value="ECO:0007669"/>
    <property type="project" value="InterPro"/>
</dbReference>
<evidence type="ECO:0000259" key="11">
    <source>
        <dbReference type="Pfam" id="PF08234"/>
    </source>
</evidence>
<evidence type="ECO:0000313" key="13">
    <source>
        <dbReference type="Proteomes" id="UP000268162"/>
    </source>
</evidence>
<evidence type="ECO:0000256" key="1">
    <source>
        <dbReference type="ARBA" id="ARBA00006379"/>
    </source>
</evidence>
<keyword evidence="6 10" id="KW-0175">Coiled coil</keyword>
<comment type="function">
    <text evidence="9">Acts as a component of the essential kinetochore-associated NDC80 complex, which is required for chromosome segregation and spindle checkpoint activity.</text>
</comment>
<keyword evidence="2 9" id="KW-0158">Chromosome</keyword>
<feature type="domain" description="Chromosome segregation protein Spc25 C-terminal" evidence="11">
    <location>
        <begin position="172"/>
        <end position="240"/>
    </location>
</feature>
<dbReference type="PANTHER" id="PTHR14281:SF0">
    <property type="entry name" value="KINETOCHORE PROTEIN SPC25"/>
    <property type="match status" value="1"/>
</dbReference>
<dbReference type="InterPro" id="IPR013255">
    <property type="entry name" value="Spc25_C"/>
</dbReference>